<accession>A0A2N3LG15</accession>
<evidence type="ECO:0000313" key="2">
    <source>
        <dbReference type="Proteomes" id="UP000233440"/>
    </source>
</evidence>
<reference evidence="1 2" key="1">
    <citation type="submission" date="2017-11" db="EMBL/GenBank/DDBJ databases">
        <title>Bacillus camelliae sp. nov., isolated from pu'er tea.</title>
        <authorList>
            <person name="Niu L."/>
        </authorList>
    </citation>
    <scope>NUCLEOTIDE SEQUENCE [LARGE SCALE GENOMIC DNA]</scope>
    <source>
        <strain evidence="1 2">7578-1</strain>
    </source>
</reference>
<dbReference type="EMBL" id="PIQO01000017">
    <property type="protein sequence ID" value="PKR83561.1"/>
    <property type="molecule type" value="Genomic_DNA"/>
</dbReference>
<evidence type="ECO:0000313" key="1">
    <source>
        <dbReference type="EMBL" id="PKR83561.1"/>
    </source>
</evidence>
<sequence>MIIISLKERIESAISNISRVEFEKMINYIKFHYTEKGYIVNKEFLIDFYLTSYSTSIWYEALNNSLLESNFNKIMDLEEENWEKCRFNR</sequence>
<dbReference type="AlphaFoldDB" id="A0A2N3LG15"/>
<keyword evidence="2" id="KW-1185">Reference proteome</keyword>
<name>A0A2N3LG15_9BACI</name>
<organism evidence="1 2">
    <name type="scientific">Heyndrickxia camelliae</name>
    <dbReference type="NCBI Taxonomy" id="1707093"/>
    <lineage>
        <taxon>Bacteria</taxon>
        <taxon>Bacillati</taxon>
        <taxon>Bacillota</taxon>
        <taxon>Bacilli</taxon>
        <taxon>Bacillales</taxon>
        <taxon>Bacillaceae</taxon>
        <taxon>Heyndrickxia</taxon>
    </lineage>
</organism>
<gene>
    <name evidence="1" type="ORF">CWO92_18525</name>
</gene>
<comment type="caution">
    <text evidence="1">The sequence shown here is derived from an EMBL/GenBank/DDBJ whole genome shotgun (WGS) entry which is preliminary data.</text>
</comment>
<protein>
    <submittedName>
        <fullName evidence="1">Uncharacterized protein</fullName>
    </submittedName>
</protein>
<dbReference type="Proteomes" id="UP000233440">
    <property type="component" value="Unassembled WGS sequence"/>
</dbReference>
<proteinExistence type="predicted"/>